<dbReference type="PANTHER" id="PTHR42788">
    <property type="entry name" value="TAURINE IMPORT ATP-BINDING PROTEIN-RELATED"/>
    <property type="match status" value="1"/>
</dbReference>
<dbReference type="AlphaFoldDB" id="A0A832I4X9"/>
<dbReference type="InterPro" id="IPR027417">
    <property type="entry name" value="P-loop_NTPase"/>
</dbReference>
<evidence type="ECO:0000256" key="1">
    <source>
        <dbReference type="ARBA" id="ARBA00022448"/>
    </source>
</evidence>
<dbReference type="EMBL" id="DTKQ01000006">
    <property type="protein sequence ID" value="HGZ78470.1"/>
    <property type="molecule type" value="Genomic_DNA"/>
</dbReference>
<dbReference type="SUPFAM" id="SSF52540">
    <property type="entry name" value="P-loop containing nucleoside triphosphate hydrolases"/>
    <property type="match status" value="1"/>
</dbReference>
<gene>
    <name evidence="5" type="ORF">ENW55_00600</name>
</gene>
<dbReference type="PROSITE" id="PS50893">
    <property type="entry name" value="ABC_TRANSPORTER_2"/>
    <property type="match status" value="1"/>
</dbReference>
<dbReference type="Gene3D" id="3.40.50.300">
    <property type="entry name" value="P-loop containing nucleotide triphosphate hydrolases"/>
    <property type="match status" value="1"/>
</dbReference>
<evidence type="ECO:0000256" key="2">
    <source>
        <dbReference type="ARBA" id="ARBA00022741"/>
    </source>
</evidence>
<evidence type="ECO:0000313" key="5">
    <source>
        <dbReference type="EMBL" id="HGZ78470.1"/>
    </source>
</evidence>
<dbReference type="Pfam" id="PF00005">
    <property type="entry name" value="ABC_tran"/>
    <property type="match status" value="1"/>
</dbReference>
<sequence>MEEVLRVDEREQLGSRTSDREGVHERVLALGVKNLVVSYDRLLVIDGVDLWVERGEIVAVLGPSGCGKTTLLKAILGLVDYTGEVLLNSERVGYMPQRDTLFEWMNCIDNVSLPLRLNGMSKREARTMAMEYLKKVQLEDWAYRWVYELSGGMRQRVSLARALVTGAKILLMDEPFSSVDAQTRRSLQLLFSELVARENITVLLVTHSVEEAVFLADRIVLLSQRPARVRRIFDVELKKPRTIEILDEPIYQKLVSRIYQEIFSSPS</sequence>
<dbReference type="InterPro" id="IPR003593">
    <property type="entry name" value="AAA+_ATPase"/>
</dbReference>
<dbReference type="PANTHER" id="PTHR42788:SF2">
    <property type="entry name" value="ABC TRANSPORTER ATP-BINDING PROTEIN"/>
    <property type="match status" value="1"/>
</dbReference>
<evidence type="ECO:0000259" key="4">
    <source>
        <dbReference type="PROSITE" id="PS50893"/>
    </source>
</evidence>
<feature type="domain" description="ABC transporter" evidence="4">
    <location>
        <begin position="30"/>
        <end position="249"/>
    </location>
</feature>
<evidence type="ECO:0000256" key="3">
    <source>
        <dbReference type="ARBA" id="ARBA00022840"/>
    </source>
</evidence>
<name>A0A832I4X9_9THEM</name>
<dbReference type="GO" id="GO:0005524">
    <property type="term" value="F:ATP binding"/>
    <property type="evidence" value="ECO:0007669"/>
    <property type="project" value="UniProtKB-KW"/>
</dbReference>
<dbReference type="GO" id="GO:0016887">
    <property type="term" value="F:ATP hydrolysis activity"/>
    <property type="evidence" value="ECO:0007669"/>
    <property type="project" value="InterPro"/>
</dbReference>
<protein>
    <submittedName>
        <fullName evidence="5">ABC transporter ATP-binding protein</fullName>
    </submittedName>
</protein>
<dbReference type="InterPro" id="IPR003439">
    <property type="entry name" value="ABC_transporter-like_ATP-bd"/>
</dbReference>
<keyword evidence="1" id="KW-0813">Transport</keyword>
<dbReference type="InterPro" id="IPR050166">
    <property type="entry name" value="ABC_transporter_ATP-bind"/>
</dbReference>
<reference evidence="5" key="1">
    <citation type="journal article" date="2020" name="mSystems">
        <title>Genome- and Community-Level Interaction Insights into Carbon Utilization and Element Cycling Functions of Hydrothermarchaeota in Hydrothermal Sediment.</title>
        <authorList>
            <person name="Zhou Z."/>
            <person name="Liu Y."/>
            <person name="Xu W."/>
            <person name="Pan J."/>
            <person name="Luo Z.H."/>
            <person name="Li M."/>
        </authorList>
    </citation>
    <scope>NUCLEOTIDE SEQUENCE [LARGE SCALE GENOMIC DNA]</scope>
    <source>
        <strain evidence="5">SpSt-86</strain>
    </source>
</reference>
<dbReference type="InterPro" id="IPR017871">
    <property type="entry name" value="ABC_transporter-like_CS"/>
</dbReference>
<keyword evidence="2" id="KW-0547">Nucleotide-binding</keyword>
<organism evidence="5">
    <name type="scientific">Pseudothermotoga hypogea</name>
    <dbReference type="NCBI Taxonomy" id="57487"/>
    <lineage>
        <taxon>Bacteria</taxon>
        <taxon>Thermotogati</taxon>
        <taxon>Thermotogota</taxon>
        <taxon>Thermotogae</taxon>
        <taxon>Thermotogales</taxon>
        <taxon>Thermotogaceae</taxon>
        <taxon>Pseudothermotoga</taxon>
    </lineage>
</organism>
<comment type="caution">
    <text evidence="5">The sequence shown here is derived from an EMBL/GenBank/DDBJ whole genome shotgun (WGS) entry which is preliminary data.</text>
</comment>
<dbReference type="CDD" id="cd03293">
    <property type="entry name" value="ABC_NrtD_SsuB_transporters"/>
    <property type="match status" value="1"/>
</dbReference>
<accession>A0A832I4X9</accession>
<proteinExistence type="predicted"/>
<keyword evidence="3 5" id="KW-0067">ATP-binding</keyword>
<dbReference type="PROSITE" id="PS00211">
    <property type="entry name" value="ABC_TRANSPORTER_1"/>
    <property type="match status" value="1"/>
</dbReference>
<dbReference type="SMART" id="SM00382">
    <property type="entry name" value="AAA"/>
    <property type="match status" value="1"/>
</dbReference>